<evidence type="ECO:0000313" key="14">
    <source>
        <dbReference type="Proteomes" id="UP000199520"/>
    </source>
</evidence>
<dbReference type="PANTHER" id="PTHR42743:SF10">
    <property type="entry name" value="D-ALANINE AMINOTRANSFERASE"/>
    <property type="match status" value="1"/>
</dbReference>
<evidence type="ECO:0000256" key="3">
    <source>
        <dbReference type="ARBA" id="ARBA00011738"/>
    </source>
</evidence>
<dbReference type="InterPro" id="IPR018300">
    <property type="entry name" value="Aminotrans_IV_CS"/>
</dbReference>
<evidence type="ECO:0000256" key="7">
    <source>
        <dbReference type="ARBA" id="ARBA00022679"/>
    </source>
</evidence>
<dbReference type="GO" id="GO:0046416">
    <property type="term" value="P:D-amino acid metabolic process"/>
    <property type="evidence" value="ECO:0007669"/>
    <property type="project" value="InterPro"/>
</dbReference>
<keyword evidence="7" id="KW-0808">Transferase</keyword>
<dbReference type="RefSeq" id="WP_090940532.1">
    <property type="nucleotide sequence ID" value="NZ_FOTS01000038.1"/>
</dbReference>
<dbReference type="GO" id="GO:0005829">
    <property type="term" value="C:cytosol"/>
    <property type="evidence" value="ECO:0007669"/>
    <property type="project" value="TreeGrafter"/>
</dbReference>
<keyword evidence="14" id="KW-1185">Reference proteome</keyword>
<comment type="catalytic activity">
    <reaction evidence="9 12">
        <text>D-alanine + 2-oxoglutarate = D-glutamate + pyruvate</text>
        <dbReference type="Rhea" id="RHEA:15869"/>
        <dbReference type="ChEBI" id="CHEBI:15361"/>
        <dbReference type="ChEBI" id="CHEBI:16810"/>
        <dbReference type="ChEBI" id="CHEBI:29986"/>
        <dbReference type="ChEBI" id="CHEBI:57416"/>
        <dbReference type="EC" id="2.6.1.21"/>
    </reaction>
</comment>
<dbReference type="GO" id="GO:0008652">
    <property type="term" value="P:amino acid biosynthetic process"/>
    <property type="evidence" value="ECO:0007669"/>
    <property type="project" value="UniProtKB-ARBA"/>
</dbReference>
<protein>
    <recommendedName>
        <fullName evidence="5 12">D-alanine aminotransferase</fullName>
        <ecNumber evidence="4 12">2.6.1.21</ecNumber>
    </recommendedName>
</protein>
<dbReference type="SUPFAM" id="SSF56752">
    <property type="entry name" value="D-aminoacid aminotransferase-like PLP-dependent enzymes"/>
    <property type="match status" value="1"/>
</dbReference>
<evidence type="ECO:0000256" key="6">
    <source>
        <dbReference type="ARBA" id="ARBA00022576"/>
    </source>
</evidence>
<dbReference type="PROSITE" id="PS00770">
    <property type="entry name" value="AA_TRANSFER_CLASS_4"/>
    <property type="match status" value="1"/>
</dbReference>
<dbReference type="Gene3D" id="3.30.470.10">
    <property type="match status" value="1"/>
</dbReference>
<dbReference type="EMBL" id="FOTS01000038">
    <property type="protein sequence ID" value="SFM07440.1"/>
    <property type="molecule type" value="Genomic_DNA"/>
</dbReference>
<dbReference type="InterPro" id="IPR043132">
    <property type="entry name" value="BCAT-like_C"/>
</dbReference>
<dbReference type="EC" id="2.6.1.21" evidence="4 12"/>
<evidence type="ECO:0000256" key="9">
    <source>
        <dbReference type="ARBA" id="ARBA00047911"/>
    </source>
</evidence>
<reference evidence="14" key="1">
    <citation type="submission" date="2016-10" db="EMBL/GenBank/DDBJ databases">
        <authorList>
            <person name="Varghese N."/>
            <person name="Submissions S."/>
        </authorList>
    </citation>
    <scope>NUCLEOTIDE SEQUENCE [LARGE SCALE GENOMIC DNA]</scope>
    <source>
        <strain evidence="14">DSM 13327</strain>
    </source>
</reference>
<dbReference type="CDD" id="cd01558">
    <property type="entry name" value="D-AAT_like"/>
    <property type="match status" value="1"/>
</dbReference>
<evidence type="ECO:0000256" key="2">
    <source>
        <dbReference type="ARBA" id="ARBA00009320"/>
    </source>
</evidence>
<evidence type="ECO:0000256" key="12">
    <source>
        <dbReference type="RuleBase" id="RU004520"/>
    </source>
</evidence>
<evidence type="ECO:0000256" key="5">
    <source>
        <dbReference type="ARBA" id="ARBA00021779"/>
    </source>
</evidence>
<evidence type="ECO:0000313" key="13">
    <source>
        <dbReference type="EMBL" id="SFM07440.1"/>
    </source>
</evidence>
<proteinExistence type="inferred from homology"/>
<comment type="function">
    <text evidence="12">Acts on the D-isomers of alanine, leucine, aspartate, glutamate, aminobutyrate, norvaline and asparagine. The enzyme transfers an amino group from a substrate D-amino acid to the pyridoxal phosphate cofactor to form pyridoxamine and an alpha-keto acid in the first half-reaction.</text>
</comment>
<accession>A0A1I4MWS2</accession>
<evidence type="ECO:0000256" key="8">
    <source>
        <dbReference type="ARBA" id="ARBA00022898"/>
    </source>
</evidence>
<name>A0A1I4MWS2_9FIRM</name>
<dbReference type="NCBIfam" id="TIGR01121">
    <property type="entry name" value="D_amino_aminoT"/>
    <property type="match status" value="1"/>
</dbReference>
<gene>
    <name evidence="13" type="ORF">SAMN04490355_103830</name>
</gene>
<dbReference type="InterPro" id="IPR036038">
    <property type="entry name" value="Aminotransferase-like"/>
</dbReference>
<evidence type="ECO:0000256" key="4">
    <source>
        <dbReference type="ARBA" id="ARBA00012874"/>
    </source>
</evidence>
<comment type="subunit">
    <text evidence="3">Homodimer.</text>
</comment>
<dbReference type="GO" id="GO:0047810">
    <property type="term" value="F:D-alanine-2-oxoglutarate aminotransferase activity"/>
    <property type="evidence" value="ECO:0007669"/>
    <property type="project" value="UniProtKB-EC"/>
</dbReference>
<dbReference type="InterPro" id="IPR001544">
    <property type="entry name" value="Aminotrans_IV"/>
</dbReference>
<dbReference type="AlphaFoldDB" id="A0A1I4MWS2"/>
<dbReference type="InterPro" id="IPR043131">
    <property type="entry name" value="BCAT-like_N"/>
</dbReference>
<dbReference type="Pfam" id="PF01063">
    <property type="entry name" value="Aminotran_4"/>
    <property type="match status" value="1"/>
</dbReference>
<sequence>MKELGLINGRLVDMNENVVTMEDRGHQFGDGVYEVTKVYNGKCFALRPHLERLYQSLRAIRIPATYTFEELVQFHEALIKESGIKEGAIYLQITRGAAPRVHPFPEQVVPCLTMSIRPSGPVKQELRDNGVNIILIPDERWLRCDIKSLNLLSNVLGKQQAKEAGCYEAVMVRGDYVTEGTSSNFFVVKDGVIWTHPATNLILKGITRTIVLERLAKELDLTILEKAFDVSFVKGASEAFLTGTSTEIMPVVSIDGKMVNAGIVGPITRKLQDAYTQLINDECGRN</sequence>
<dbReference type="PANTHER" id="PTHR42743">
    <property type="entry name" value="AMINO-ACID AMINOTRANSFERASE"/>
    <property type="match status" value="1"/>
</dbReference>
<dbReference type="Gene3D" id="3.20.10.10">
    <property type="entry name" value="D-amino Acid Aminotransferase, subunit A, domain 2"/>
    <property type="match status" value="1"/>
</dbReference>
<evidence type="ECO:0000256" key="11">
    <source>
        <dbReference type="RuleBase" id="RU004516"/>
    </source>
</evidence>
<comment type="cofactor">
    <cofactor evidence="1 11">
        <name>pyridoxal 5'-phosphate</name>
        <dbReference type="ChEBI" id="CHEBI:597326"/>
    </cofactor>
</comment>
<keyword evidence="6" id="KW-0032">Aminotransferase</keyword>
<dbReference type="FunFam" id="3.20.10.10:FF:000002">
    <property type="entry name" value="D-alanine aminotransferase"/>
    <property type="match status" value="1"/>
</dbReference>
<keyword evidence="8 11" id="KW-0663">Pyridoxal phosphate</keyword>
<dbReference type="Proteomes" id="UP000199520">
    <property type="component" value="Unassembled WGS sequence"/>
</dbReference>
<comment type="similarity">
    <text evidence="2 10">Belongs to the class-IV pyridoxal-phosphate-dependent aminotransferase family.</text>
</comment>
<dbReference type="InterPro" id="IPR050571">
    <property type="entry name" value="Class-IV_PLP-Dep_Aminotrnsfr"/>
</dbReference>
<dbReference type="GO" id="GO:0030170">
    <property type="term" value="F:pyridoxal phosphate binding"/>
    <property type="evidence" value="ECO:0007669"/>
    <property type="project" value="InterPro"/>
</dbReference>
<dbReference type="OrthoDB" id="9805628at2"/>
<dbReference type="InterPro" id="IPR005784">
    <property type="entry name" value="D_amino_transT"/>
</dbReference>
<dbReference type="GO" id="GO:0046394">
    <property type="term" value="P:carboxylic acid biosynthetic process"/>
    <property type="evidence" value="ECO:0007669"/>
    <property type="project" value="UniProtKB-ARBA"/>
</dbReference>
<evidence type="ECO:0000256" key="1">
    <source>
        <dbReference type="ARBA" id="ARBA00001933"/>
    </source>
</evidence>
<organism evidence="13 14">
    <name type="scientific">Pelosinus propionicus DSM 13327</name>
    <dbReference type="NCBI Taxonomy" id="1123291"/>
    <lineage>
        <taxon>Bacteria</taxon>
        <taxon>Bacillati</taxon>
        <taxon>Bacillota</taxon>
        <taxon>Negativicutes</taxon>
        <taxon>Selenomonadales</taxon>
        <taxon>Sporomusaceae</taxon>
        <taxon>Pelosinus</taxon>
    </lineage>
</organism>
<dbReference type="STRING" id="1123291.SAMN04490355_103830"/>
<evidence type="ECO:0000256" key="10">
    <source>
        <dbReference type="RuleBase" id="RU004106"/>
    </source>
</evidence>